<dbReference type="EMBL" id="CP022163">
    <property type="protein sequence ID" value="ATB32254.1"/>
    <property type="molecule type" value="Genomic_DNA"/>
</dbReference>
<dbReference type="Proteomes" id="UP000217289">
    <property type="component" value="Chromosome"/>
</dbReference>
<dbReference type="Gene3D" id="2.30.40.10">
    <property type="entry name" value="Urease, subunit C, domain 1"/>
    <property type="match status" value="2"/>
</dbReference>
<dbReference type="SUPFAM" id="SSF51338">
    <property type="entry name" value="Composite domain of metallo-dependent hydrolases"/>
    <property type="match status" value="1"/>
</dbReference>
<evidence type="ECO:0000259" key="1">
    <source>
        <dbReference type="Pfam" id="PF01979"/>
    </source>
</evidence>
<organism evidence="2 3">
    <name type="scientific">Melittangium boletus DSM 14713</name>
    <dbReference type="NCBI Taxonomy" id="1294270"/>
    <lineage>
        <taxon>Bacteria</taxon>
        <taxon>Pseudomonadati</taxon>
        <taxon>Myxococcota</taxon>
        <taxon>Myxococcia</taxon>
        <taxon>Myxococcales</taxon>
        <taxon>Cystobacterineae</taxon>
        <taxon>Archangiaceae</taxon>
        <taxon>Melittangium</taxon>
    </lineage>
</organism>
<dbReference type="RefSeq" id="WP_095980465.1">
    <property type="nucleotide sequence ID" value="NZ_CP022163.1"/>
</dbReference>
<reference evidence="2 3" key="1">
    <citation type="submission" date="2017-06" db="EMBL/GenBank/DDBJ databases">
        <authorList>
            <person name="Kim H.J."/>
            <person name="Triplett B.A."/>
        </authorList>
    </citation>
    <scope>NUCLEOTIDE SEQUENCE [LARGE SCALE GENOMIC DNA]</scope>
    <source>
        <strain evidence="2 3">DSM 14713</strain>
    </source>
</reference>
<evidence type="ECO:0000313" key="2">
    <source>
        <dbReference type="EMBL" id="ATB32254.1"/>
    </source>
</evidence>
<dbReference type="PANTHER" id="PTHR43135:SF3">
    <property type="entry name" value="ALPHA-D-RIBOSE 1-METHYLPHOSPHONATE 5-TRIPHOSPHATE DIPHOSPHATASE"/>
    <property type="match status" value="1"/>
</dbReference>
<dbReference type="Gene3D" id="3.20.20.140">
    <property type="entry name" value="Metal-dependent hydrolases"/>
    <property type="match status" value="1"/>
</dbReference>
<dbReference type="AlphaFoldDB" id="A0A250IKG1"/>
<name>A0A250IKG1_9BACT</name>
<accession>A0A250IKG1</accession>
<sequence length="522" mass="57533">MLMSLLMGSGPCPCCAYSRAASLLPFWPFQSVRRPLVRGASESRSRAEPMLSEELHIDGATIVDPRDGGKTAGMTVITQGGRIVDVVPVGSMRPRPSVQVVDATGKFIVPGYNDMHSHVLELEDPSGGLALMLVEGVTGFRQMSGSPGLLELRRNGDLPIGKESPALLETPGSILTPFNAGSVEEVVAEIRRQKDQGADFVKLGLTSPEVFFAAIAEGKRVGIPILGHLQEGTDALEASRAGFRSIEHLGPGSTIWVSCSSQEEMLRADSYKRPFIKAPPIKIPFLERLIMRRFRTLLINPVAFAHPGDAARLGLAIDTFSEARCDSVAEHFVTDGIWHVPTLVRLRTQELADEPNYERDELLQYMPRENVKKWRQVTERFKKLPRDMLGTFRKAYPRQRALAKRFADSGVRMMVGTDGGALMGPGLTLRQEFAELAEAGFSPLKILQMATINPAEYLGRRDTMGTIERGRDADMVLLDADPLERVENLHRIAGVVRAGFYYSSRDLNALRSRVASTRGYLH</sequence>
<gene>
    <name evidence="2" type="ORF">MEBOL_005731</name>
</gene>
<dbReference type="InterPro" id="IPR011059">
    <property type="entry name" value="Metal-dep_hydrolase_composite"/>
</dbReference>
<dbReference type="InterPro" id="IPR006680">
    <property type="entry name" value="Amidohydro-rel"/>
</dbReference>
<dbReference type="KEGG" id="mbd:MEBOL_005731"/>
<protein>
    <submittedName>
        <fullName evidence="2">Amidohydrolase</fullName>
    </submittedName>
</protein>
<dbReference type="OrthoDB" id="9775607at2"/>
<dbReference type="GO" id="GO:0016810">
    <property type="term" value="F:hydrolase activity, acting on carbon-nitrogen (but not peptide) bonds"/>
    <property type="evidence" value="ECO:0007669"/>
    <property type="project" value="InterPro"/>
</dbReference>
<dbReference type="Gene3D" id="3.40.50.10910">
    <property type="entry name" value="Amidohydrolase"/>
    <property type="match status" value="1"/>
</dbReference>
<feature type="domain" description="Amidohydrolase-related" evidence="1">
    <location>
        <begin position="400"/>
        <end position="499"/>
    </location>
</feature>
<proteinExistence type="predicted"/>
<evidence type="ECO:0000313" key="3">
    <source>
        <dbReference type="Proteomes" id="UP000217289"/>
    </source>
</evidence>
<dbReference type="InterPro" id="IPR032466">
    <property type="entry name" value="Metal_Hydrolase"/>
</dbReference>
<keyword evidence="3" id="KW-1185">Reference proteome</keyword>
<dbReference type="InterPro" id="IPR051781">
    <property type="entry name" value="Metallo-dep_Hydrolase"/>
</dbReference>
<dbReference type="PANTHER" id="PTHR43135">
    <property type="entry name" value="ALPHA-D-RIBOSE 1-METHYLPHOSPHONATE 5-TRIPHOSPHATE DIPHOSPHATASE"/>
    <property type="match status" value="1"/>
</dbReference>
<dbReference type="SUPFAM" id="SSF51556">
    <property type="entry name" value="Metallo-dependent hydrolases"/>
    <property type="match status" value="1"/>
</dbReference>
<dbReference type="Pfam" id="PF01979">
    <property type="entry name" value="Amidohydro_1"/>
    <property type="match status" value="1"/>
</dbReference>
<keyword evidence="2" id="KW-0378">Hydrolase</keyword>